<evidence type="ECO:0000313" key="1">
    <source>
        <dbReference type="EMBL" id="GFY64783.1"/>
    </source>
</evidence>
<dbReference type="EMBL" id="BMAV01015404">
    <property type="protein sequence ID" value="GFY64783.1"/>
    <property type="molecule type" value="Genomic_DNA"/>
</dbReference>
<comment type="caution">
    <text evidence="1">The sequence shown here is derived from an EMBL/GenBank/DDBJ whole genome shotgun (WGS) entry which is preliminary data.</text>
</comment>
<protein>
    <submittedName>
        <fullName evidence="1">Uncharacterized protein</fullName>
    </submittedName>
</protein>
<organism evidence="1 2">
    <name type="scientific">Trichonephila inaurata madagascariensis</name>
    <dbReference type="NCBI Taxonomy" id="2747483"/>
    <lineage>
        <taxon>Eukaryota</taxon>
        <taxon>Metazoa</taxon>
        <taxon>Ecdysozoa</taxon>
        <taxon>Arthropoda</taxon>
        <taxon>Chelicerata</taxon>
        <taxon>Arachnida</taxon>
        <taxon>Araneae</taxon>
        <taxon>Araneomorphae</taxon>
        <taxon>Entelegynae</taxon>
        <taxon>Araneoidea</taxon>
        <taxon>Nephilidae</taxon>
        <taxon>Trichonephila</taxon>
        <taxon>Trichonephila inaurata</taxon>
    </lineage>
</organism>
<keyword evidence="2" id="KW-1185">Reference proteome</keyword>
<reference evidence="1" key="1">
    <citation type="submission" date="2020-08" db="EMBL/GenBank/DDBJ databases">
        <title>Multicomponent nature underlies the extraordinary mechanical properties of spider dragline silk.</title>
        <authorList>
            <person name="Kono N."/>
            <person name="Nakamura H."/>
            <person name="Mori M."/>
            <person name="Yoshida Y."/>
            <person name="Ohtoshi R."/>
            <person name="Malay A.D."/>
            <person name="Moran D.A.P."/>
            <person name="Tomita M."/>
            <person name="Numata K."/>
            <person name="Arakawa K."/>
        </authorList>
    </citation>
    <scope>NUCLEOTIDE SEQUENCE</scope>
</reference>
<proteinExistence type="predicted"/>
<gene>
    <name evidence="1" type="ORF">TNIN_107651</name>
</gene>
<dbReference type="AlphaFoldDB" id="A0A8X6Y600"/>
<sequence length="142" mass="16558">MCFVTHLSVLYKVTVKGDPSNVHLVCSRNRPIRTITLPRLELLADLMGLLPYQTNIRPSNITLWSDSWVVLAVILTNRRHLSAIESLKFYSTLPQHSCDIAEEIRIQQTIFHKAFFQLGLWRHITKTMFALRRRIKTTQLLM</sequence>
<name>A0A8X6Y600_9ARAC</name>
<evidence type="ECO:0000313" key="2">
    <source>
        <dbReference type="Proteomes" id="UP000886998"/>
    </source>
</evidence>
<dbReference type="Proteomes" id="UP000886998">
    <property type="component" value="Unassembled WGS sequence"/>
</dbReference>
<accession>A0A8X6Y600</accession>